<gene>
    <name evidence="8" type="ORF">GWA01_08590</name>
</gene>
<evidence type="ECO:0000256" key="2">
    <source>
        <dbReference type="ARBA" id="ARBA00022801"/>
    </source>
</evidence>
<comment type="caution">
    <text evidence="8">The sequence shown here is derived from an EMBL/GenBank/DDBJ whole genome shotgun (WGS) entry which is preliminary data.</text>
</comment>
<evidence type="ECO:0000256" key="5">
    <source>
        <dbReference type="ARBA" id="ARBA00032596"/>
    </source>
</evidence>
<dbReference type="Pfam" id="PF07676">
    <property type="entry name" value="PD40"/>
    <property type="match status" value="2"/>
</dbReference>
<dbReference type="InterPro" id="IPR029058">
    <property type="entry name" value="AB_hydrolase_fold"/>
</dbReference>
<name>A0A511AY06_9PROT</name>
<evidence type="ECO:0000259" key="7">
    <source>
        <dbReference type="Pfam" id="PF00326"/>
    </source>
</evidence>
<evidence type="ECO:0000256" key="1">
    <source>
        <dbReference type="ARBA" id="ARBA00022670"/>
    </source>
</evidence>
<evidence type="ECO:0000256" key="3">
    <source>
        <dbReference type="ARBA" id="ARBA00022990"/>
    </source>
</evidence>
<evidence type="ECO:0000313" key="8">
    <source>
        <dbReference type="EMBL" id="GEK93089.1"/>
    </source>
</evidence>
<dbReference type="Proteomes" id="UP000321230">
    <property type="component" value="Unassembled WGS sequence"/>
</dbReference>
<feature type="domain" description="Peptidase S9 prolyl oligopeptidase catalytic" evidence="7">
    <location>
        <begin position="490"/>
        <end position="683"/>
    </location>
</feature>
<dbReference type="Gene3D" id="2.120.10.30">
    <property type="entry name" value="TolB, C-terminal domain"/>
    <property type="match status" value="1"/>
</dbReference>
<dbReference type="Pfam" id="PF00326">
    <property type="entry name" value="Peptidase_S9"/>
    <property type="match status" value="1"/>
</dbReference>
<dbReference type="EMBL" id="BJUZ01000001">
    <property type="protein sequence ID" value="GEK93089.1"/>
    <property type="molecule type" value="Genomic_DNA"/>
</dbReference>
<dbReference type="InterPro" id="IPR002471">
    <property type="entry name" value="Pept_S9_AS"/>
</dbReference>
<accession>A0A511AY06</accession>
<organism evidence="8 9">
    <name type="scientific">Gluconobacter wancherniae NBRC 103581</name>
    <dbReference type="NCBI Taxonomy" id="656744"/>
    <lineage>
        <taxon>Bacteria</taxon>
        <taxon>Pseudomonadati</taxon>
        <taxon>Pseudomonadota</taxon>
        <taxon>Alphaproteobacteria</taxon>
        <taxon>Acetobacterales</taxon>
        <taxon>Acetobacteraceae</taxon>
        <taxon>Gluconobacter</taxon>
    </lineage>
</organism>
<dbReference type="InterPro" id="IPR011042">
    <property type="entry name" value="6-blade_b-propeller_TolB-like"/>
</dbReference>
<dbReference type="PANTHER" id="PTHR11731">
    <property type="entry name" value="PROTEASE FAMILY S9B,C DIPEPTIDYL-PEPTIDASE IV-RELATED"/>
    <property type="match status" value="1"/>
</dbReference>
<evidence type="ECO:0000256" key="4">
    <source>
        <dbReference type="ARBA" id="ARBA00032284"/>
    </source>
</evidence>
<dbReference type="GO" id="GO:0008239">
    <property type="term" value="F:dipeptidyl-peptidase activity"/>
    <property type="evidence" value="ECO:0007669"/>
    <property type="project" value="TreeGrafter"/>
</dbReference>
<dbReference type="InterPro" id="IPR001375">
    <property type="entry name" value="Peptidase_S9_cat"/>
</dbReference>
<keyword evidence="3" id="KW-0007">Acetylation</keyword>
<keyword evidence="9" id="KW-1185">Reference proteome</keyword>
<sequence length="684" mass="74047">MAGICLAVIAVAHPAYGASPRSPEVLKQDLSRLLAMPFANDMVGAKDVPVIAWVENRGGARNVLVSQNGKSPKLLTHYTRDDGILLWDLALSRNGRIAAYVENGDPEYPDGAPPNAGLQNNLPKQNVHVVLPSGQNVIAGQGHSPAFSPDGKMLAFSEGGTLFQGRVAVKAAAVLKTVGSIEALKWSADGTRLLFSLRRGTHSLIGLFTLSGAGNGKLEFIDPAFAHDVLPEFSPDGSKIAFVRSRAPLHDDQVEKGSFWSIHVYDLKTQTGSEVWKAPSGQGGRFAASEGMSLIWADDTHLLFPWEGSGWMRVYELDLAHAATPRALTPDNAEVSSYCMDSDEQSLIYTSNAGDLDASYGWSQSLLGGAPVRLGHGNQMQFSVVPAGHSIAFMETGVEQTAHPVVLNGKSDLETPVEPVLPAGIKFVTPQNVHFRSADGTDLHGQVFLPPSGSDARKPALLFLHGGPKRQMLPAFNPMDYYSNAYLMNQTLASDGYVVMTVNYRSGTGYGEGFRNALHTGDRGASEYQDVLAAASYLQHRPDVNPHKIGVWGGSWGGYLTALSLARNSDIFAAGADFHGVHDLTDPSRMGLSPDENQARLETAWRSSPAASIQNWRSPVLLVHGDDDWNVDFSQSVILSGLLSEQGVAFQEHSFPNERHTFLRNQDWESAYLWMTEFFSGQLK</sequence>
<keyword evidence="1" id="KW-0645">Protease</keyword>
<dbReference type="Gene3D" id="3.40.50.1820">
    <property type="entry name" value="alpha/beta hydrolase"/>
    <property type="match status" value="1"/>
</dbReference>
<evidence type="ECO:0000256" key="6">
    <source>
        <dbReference type="ARBA" id="ARBA00045885"/>
    </source>
</evidence>
<reference evidence="8 9" key="1">
    <citation type="submission" date="2019-07" db="EMBL/GenBank/DDBJ databases">
        <title>Whole genome shotgun sequence of Gluconobacter wancherniae NBRC 103581.</title>
        <authorList>
            <person name="Hosoyama A."/>
            <person name="Uohara A."/>
            <person name="Ohji S."/>
            <person name="Ichikawa N."/>
        </authorList>
    </citation>
    <scope>NUCLEOTIDE SEQUENCE [LARGE SCALE GENOMIC DNA]</scope>
    <source>
        <strain evidence="8 9">NBRC 103581</strain>
    </source>
</reference>
<dbReference type="GO" id="GO:0004252">
    <property type="term" value="F:serine-type endopeptidase activity"/>
    <property type="evidence" value="ECO:0007669"/>
    <property type="project" value="InterPro"/>
</dbReference>
<comment type="function">
    <text evidence="6">This enzyme catalyzes the hydrolysis of the N-terminal peptide bond of an N-acetylated peptide to generate an N-acetylated amino acid and a peptide with a free N-terminus. It preferentially cleaves off Ac-Ala, Ac-Met and Ac-Ser. Also, involved in the degradation of oxidized and glycated proteins.</text>
</comment>
<dbReference type="InterPro" id="IPR050278">
    <property type="entry name" value="Serine_Prot_S9B/DPPIV"/>
</dbReference>
<evidence type="ECO:0000313" key="9">
    <source>
        <dbReference type="Proteomes" id="UP000321230"/>
    </source>
</evidence>
<dbReference type="SUPFAM" id="SSF82171">
    <property type="entry name" value="DPP6 N-terminal domain-like"/>
    <property type="match status" value="1"/>
</dbReference>
<dbReference type="SUPFAM" id="SSF53474">
    <property type="entry name" value="alpha/beta-Hydrolases"/>
    <property type="match status" value="1"/>
</dbReference>
<keyword evidence="2" id="KW-0378">Hydrolase</keyword>
<dbReference type="InterPro" id="IPR011659">
    <property type="entry name" value="WD40"/>
</dbReference>
<protein>
    <recommendedName>
        <fullName evidence="5">Acyl-peptide hydrolase</fullName>
    </recommendedName>
    <alternativeName>
        <fullName evidence="4">Acylaminoacyl-peptidase</fullName>
    </alternativeName>
</protein>
<proteinExistence type="predicted"/>
<dbReference type="GO" id="GO:0006508">
    <property type="term" value="P:proteolysis"/>
    <property type="evidence" value="ECO:0007669"/>
    <property type="project" value="UniProtKB-KW"/>
</dbReference>
<dbReference type="PROSITE" id="PS00708">
    <property type="entry name" value="PRO_ENDOPEP_SER"/>
    <property type="match status" value="1"/>
</dbReference>
<dbReference type="PANTHER" id="PTHR11731:SF193">
    <property type="entry name" value="DIPEPTIDYL PEPTIDASE 9"/>
    <property type="match status" value="1"/>
</dbReference>
<dbReference type="AlphaFoldDB" id="A0A511AY06"/>